<accession>A0A1J1IU48</accession>
<gene>
    <name evidence="1" type="ORF">CLUMA_CG016614</name>
</gene>
<keyword evidence="2" id="KW-1185">Reference proteome</keyword>
<organism evidence="1 2">
    <name type="scientific">Clunio marinus</name>
    <dbReference type="NCBI Taxonomy" id="568069"/>
    <lineage>
        <taxon>Eukaryota</taxon>
        <taxon>Metazoa</taxon>
        <taxon>Ecdysozoa</taxon>
        <taxon>Arthropoda</taxon>
        <taxon>Hexapoda</taxon>
        <taxon>Insecta</taxon>
        <taxon>Pterygota</taxon>
        <taxon>Neoptera</taxon>
        <taxon>Endopterygota</taxon>
        <taxon>Diptera</taxon>
        <taxon>Nematocera</taxon>
        <taxon>Chironomoidea</taxon>
        <taxon>Chironomidae</taxon>
        <taxon>Clunio</taxon>
    </lineage>
</organism>
<dbReference type="Proteomes" id="UP000183832">
    <property type="component" value="Unassembled WGS sequence"/>
</dbReference>
<dbReference type="AlphaFoldDB" id="A0A1J1IU48"/>
<evidence type="ECO:0000313" key="2">
    <source>
        <dbReference type="Proteomes" id="UP000183832"/>
    </source>
</evidence>
<proteinExistence type="predicted"/>
<dbReference type="EMBL" id="CVRI01000059">
    <property type="protein sequence ID" value="CRL03787.1"/>
    <property type="molecule type" value="Genomic_DNA"/>
</dbReference>
<reference evidence="1 2" key="1">
    <citation type="submission" date="2015-04" db="EMBL/GenBank/DDBJ databases">
        <authorList>
            <person name="Syromyatnikov M.Y."/>
            <person name="Popov V.N."/>
        </authorList>
    </citation>
    <scope>NUCLEOTIDE SEQUENCE [LARGE SCALE GENOMIC DNA]</scope>
</reference>
<name>A0A1J1IU48_9DIPT</name>
<evidence type="ECO:0000313" key="1">
    <source>
        <dbReference type="EMBL" id="CRL03787.1"/>
    </source>
</evidence>
<sequence>MFRIPKATGMKIIPAYHVVFLLLQISARVNKSVRLEYHHSYAFVGSPVKVPQLWNSLNLLTVL</sequence>
<protein>
    <submittedName>
        <fullName evidence="1">CLUMA_CG016614, isoform A</fullName>
    </submittedName>
</protein>